<feature type="domain" description="Glycosyltransferase 2-like" evidence="3">
    <location>
        <begin position="4"/>
        <end position="155"/>
    </location>
</feature>
<evidence type="ECO:0000256" key="2">
    <source>
        <dbReference type="ARBA" id="ARBA00022679"/>
    </source>
</evidence>
<evidence type="ECO:0000313" key="4">
    <source>
        <dbReference type="EMBL" id="ALJ04035.1"/>
    </source>
</evidence>
<dbReference type="Proteomes" id="UP000057981">
    <property type="component" value="Chromosome"/>
</dbReference>
<dbReference type="AlphaFoldDB" id="A0A0P0D5T7"/>
<dbReference type="Gene3D" id="3.90.550.10">
    <property type="entry name" value="Spore Coat Polysaccharide Biosynthesis Protein SpsA, Chain A"/>
    <property type="match status" value="1"/>
</dbReference>
<dbReference type="EMBL" id="CP012898">
    <property type="protein sequence ID" value="ALJ04035.1"/>
    <property type="molecule type" value="Genomic_DNA"/>
</dbReference>
<name>A0A0P0D5T7_9FLAO</name>
<dbReference type="InterPro" id="IPR001173">
    <property type="entry name" value="Glyco_trans_2-like"/>
</dbReference>
<gene>
    <name evidence="4" type="ORF">APS56_02185</name>
</gene>
<dbReference type="STRING" id="1736674.APS56_02185"/>
<dbReference type="CDD" id="cd00761">
    <property type="entry name" value="Glyco_tranf_GTA_type"/>
    <property type="match status" value="1"/>
</dbReference>
<dbReference type="Pfam" id="PF00535">
    <property type="entry name" value="Glycos_transf_2"/>
    <property type="match status" value="1"/>
</dbReference>
<evidence type="ECO:0000313" key="5">
    <source>
        <dbReference type="Proteomes" id="UP000057981"/>
    </source>
</evidence>
<keyword evidence="1" id="KW-0328">Glycosyltransferase</keyword>
<evidence type="ECO:0000259" key="3">
    <source>
        <dbReference type="Pfam" id="PF00535"/>
    </source>
</evidence>
<protein>
    <recommendedName>
        <fullName evidence="3">Glycosyltransferase 2-like domain-containing protein</fullName>
    </recommendedName>
</protein>
<dbReference type="PANTHER" id="PTHR22916:SF51">
    <property type="entry name" value="GLYCOSYLTRANSFERASE EPSH-RELATED"/>
    <property type="match status" value="1"/>
</dbReference>
<dbReference type="OrthoDB" id="396512at2"/>
<organism evidence="4 5">
    <name type="scientific">Pseudalgibacter alginicilyticus</name>
    <dbReference type="NCBI Taxonomy" id="1736674"/>
    <lineage>
        <taxon>Bacteria</taxon>
        <taxon>Pseudomonadati</taxon>
        <taxon>Bacteroidota</taxon>
        <taxon>Flavobacteriia</taxon>
        <taxon>Flavobacteriales</taxon>
        <taxon>Flavobacteriaceae</taxon>
        <taxon>Pseudalgibacter</taxon>
    </lineage>
</organism>
<dbReference type="RefSeq" id="WP_054724363.1">
    <property type="nucleotide sequence ID" value="NZ_CP012898.1"/>
</dbReference>
<dbReference type="PANTHER" id="PTHR22916">
    <property type="entry name" value="GLYCOSYLTRANSFERASE"/>
    <property type="match status" value="1"/>
</dbReference>
<evidence type="ECO:0000256" key="1">
    <source>
        <dbReference type="ARBA" id="ARBA00022676"/>
    </source>
</evidence>
<reference evidence="4 5" key="1">
    <citation type="submission" date="2015-10" db="EMBL/GenBank/DDBJ databases">
        <authorList>
            <person name="Gilbert D.G."/>
        </authorList>
    </citation>
    <scope>NUCLEOTIDE SEQUENCE [LARGE SCALE GENOMIC DNA]</scope>
    <source>
        <strain evidence="5">HZ-22</strain>
    </source>
</reference>
<sequence>MLISIIVPFYNTEKFIARCIESLIEQDIDYNDYEIILVNDGSTDSSLSIAKHYAKEYQQIKIINQINKGTSAARNNGFKNSIGTYIYYIDSDDYIQKNILKSLLGLILENNLDFLGFKYTNTSESNFELTINADHMESYANNLKIKNGCTFISDFNFYNYTWWYIFKKDIALNNKIEFVEGVMLEDGIYTAELLIKCKRTAFIPLSIYRYFVNTNSIMRKTSKEHINHLNKNFKFIITKFTNLIDLAKHNNADYKAVKRLQARQQSYLFFLLVRLVKSNCSFNEIQSITNEFKLLKVYPLNKFIGVDYNSKKERILTHIFNNKILFFLLISFNNYFKLIK</sequence>
<dbReference type="SUPFAM" id="SSF53448">
    <property type="entry name" value="Nucleotide-diphospho-sugar transferases"/>
    <property type="match status" value="1"/>
</dbReference>
<dbReference type="GO" id="GO:0016758">
    <property type="term" value="F:hexosyltransferase activity"/>
    <property type="evidence" value="ECO:0007669"/>
    <property type="project" value="UniProtKB-ARBA"/>
</dbReference>
<keyword evidence="2" id="KW-0808">Transferase</keyword>
<proteinExistence type="predicted"/>
<accession>A0A0P0D5T7</accession>
<dbReference type="KEGG" id="ahz:APS56_02185"/>
<dbReference type="InterPro" id="IPR029044">
    <property type="entry name" value="Nucleotide-diphossugar_trans"/>
</dbReference>
<keyword evidence="5" id="KW-1185">Reference proteome</keyword>